<accession>A0A0B6WZG1</accession>
<gene>
    <name evidence="2" type="ORF">PYK22_02676</name>
</gene>
<evidence type="ECO:0000313" key="3">
    <source>
        <dbReference type="Proteomes" id="UP000031518"/>
    </source>
</evidence>
<dbReference type="OrthoDB" id="9892673at2"/>
<feature type="region of interest" description="Disordered" evidence="1">
    <location>
        <begin position="1"/>
        <end position="40"/>
    </location>
</feature>
<dbReference type="AlphaFoldDB" id="A0A0B6WZG1"/>
<proteinExistence type="predicted"/>
<dbReference type="STRING" id="454194.PYK22_02676"/>
<evidence type="ECO:0000256" key="1">
    <source>
        <dbReference type="SAM" id="MobiDB-lite"/>
    </source>
</evidence>
<dbReference type="EMBL" id="CBXV010000008">
    <property type="protein sequence ID" value="CDM66643.1"/>
    <property type="molecule type" value="Genomic_DNA"/>
</dbReference>
<evidence type="ECO:0008006" key="4">
    <source>
        <dbReference type="Google" id="ProtNLM"/>
    </source>
</evidence>
<reference evidence="2 3" key="2">
    <citation type="submission" date="2015-01" db="EMBL/GenBank/DDBJ databases">
        <title>Complete genome sequence of Pyrinomonas methylaliphatogenes type strain K22T.</title>
        <authorList>
            <person name="Lee K.C.Y."/>
            <person name="Power J.F."/>
            <person name="Dunfield P.F."/>
            <person name="Morgan X.C."/>
            <person name="Huttenhower C."/>
            <person name="Stott M.B."/>
        </authorList>
    </citation>
    <scope>NUCLEOTIDE SEQUENCE [LARGE SCALE GENOMIC DNA]</scope>
    <source>
        <strain evidence="2 3">K22</strain>
    </source>
</reference>
<sequence length="143" mass="16249">MNQRFDPESRPEEQVEGELVLRDEATPHEPDPERFSSPVREALQRIPESLSALGRDISRTIERALAAKDEYMLAVRLSPEAQEKLEKLVQAGVFRNRAEAASYLIDEGIKAQGALFERVEQKLAEIERLRAELRDIINQPPSS</sequence>
<reference evidence="2 3" key="1">
    <citation type="submission" date="2013-12" db="EMBL/GenBank/DDBJ databases">
        <authorList>
            <person name="Stott M."/>
        </authorList>
    </citation>
    <scope>NUCLEOTIDE SEQUENCE [LARGE SCALE GENOMIC DNA]</scope>
    <source>
        <strain evidence="2 3">K22</strain>
    </source>
</reference>
<evidence type="ECO:0000313" key="2">
    <source>
        <dbReference type="EMBL" id="CDM66643.1"/>
    </source>
</evidence>
<protein>
    <recommendedName>
        <fullName evidence="4">Ribbon-helix-helix protein, copG family</fullName>
    </recommendedName>
</protein>
<keyword evidence="3" id="KW-1185">Reference proteome</keyword>
<dbReference type="Proteomes" id="UP000031518">
    <property type="component" value="Unassembled WGS sequence"/>
</dbReference>
<name>A0A0B6WZG1_9BACT</name>
<feature type="compositionally biased region" description="Basic and acidic residues" evidence="1">
    <location>
        <begin position="1"/>
        <end position="34"/>
    </location>
</feature>
<dbReference type="RefSeq" id="WP_041978034.1">
    <property type="nucleotide sequence ID" value="NZ_CBXV010000008.1"/>
</dbReference>
<organism evidence="2 3">
    <name type="scientific">Pyrinomonas methylaliphatogenes</name>
    <dbReference type="NCBI Taxonomy" id="454194"/>
    <lineage>
        <taxon>Bacteria</taxon>
        <taxon>Pseudomonadati</taxon>
        <taxon>Acidobacteriota</taxon>
        <taxon>Blastocatellia</taxon>
        <taxon>Blastocatellales</taxon>
        <taxon>Pyrinomonadaceae</taxon>
        <taxon>Pyrinomonas</taxon>
    </lineage>
</organism>